<protein>
    <submittedName>
        <fullName evidence="4">DEBR0S2_00914g1_1</fullName>
    </submittedName>
</protein>
<dbReference type="Pfam" id="PF12738">
    <property type="entry name" value="PTCB-BRCT"/>
    <property type="match status" value="1"/>
</dbReference>
<dbReference type="Gene3D" id="3.40.50.10190">
    <property type="entry name" value="BRCT domain"/>
    <property type="match status" value="3"/>
</dbReference>
<dbReference type="InterPro" id="IPR036420">
    <property type="entry name" value="BRCT_dom_sf"/>
</dbReference>
<dbReference type="InterPro" id="IPR001357">
    <property type="entry name" value="BRCT_dom"/>
</dbReference>
<dbReference type="PANTHER" id="PTHR13561">
    <property type="entry name" value="DNA REPLICATION REGULATOR DPB11-RELATED"/>
    <property type="match status" value="1"/>
</dbReference>
<keyword evidence="1" id="KW-0677">Repeat</keyword>
<dbReference type="PANTHER" id="PTHR13561:SF20">
    <property type="entry name" value="DNA TOPOISOMERASE 2-BINDING PROTEIN 1"/>
    <property type="match status" value="1"/>
</dbReference>
<dbReference type="GO" id="GO:0006270">
    <property type="term" value="P:DNA replication initiation"/>
    <property type="evidence" value="ECO:0007669"/>
    <property type="project" value="TreeGrafter"/>
</dbReference>
<accession>A0A7D9CWB2</accession>
<sequence length="497" mass="56151">MSTSFVVTTEKAGKRFEKALEWGIPVVHPRWVLDSVRRGAILESTYYDITKNDPGSMGEGSCIVWDQVPPGEFDLYDTSNPVYVKSQQAYRHSSIRQKYTTSVNSGANNLLSGLCFLTYGFTEAQMAKLGEIITQKGGNLVDSYENAVTHLLIPSSMPFKAVPGRLKQLISIHDMAVVNEWFLDRSLFYKQLKFDSWSIPRNFTNLDLKLRISVSGFSGVEFFHVSKLIEVLGCELVEVFQPDCNLLAVNLYSVGLNKSNSPKLFQYKYADILSCRPHSQTSNKSTKAKINAAKKWGIPVISLAYLWEISEQGKLPNLLDYRWCIFGPRSSIPAHNFIEYARGVNGKREDEDARVNDVKKNEIVRENEDNVKENGIVKENGDNVKQNEDNLKKNTTTAQNVEDTPRIPSPKKKTKRKWPRLVGTALKSQLKLGPLALPSFTSKKSLLQGAFSSTDLKDGGQEEKGQKEKDQKEADESQVPEIRYDISPVRAKRRRRK</sequence>
<gene>
    <name evidence="4" type="ORF">DEBR0S2_00914G</name>
</gene>
<dbReference type="GO" id="GO:0007095">
    <property type="term" value="P:mitotic G2 DNA damage checkpoint signaling"/>
    <property type="evidence" value="ECO:0007669"/>
    <property type="project" value="TreeGrafter"/>
</dbReference>
<dbReference type="SUPFAM" id="SSF52113">
    <property type="entry name" value="BRCT domain"/>
    <property type="match status" value="3"/>
</dbReference>
<reference evidence="4 5" key="1">
    <citation type="submission" date="2019-07" db="EMBL/GenBank/DDBJ databases">
        <authorList>
            <person name="Friedrich A."/>
            <person name="Schacherer J."/>
        </authorList>
    </citation>
    <scope>NUCLEOTIDE SEQUENCE [LARGE SCALE GENOMIC DNA]</scope>
</reference>
<feature type="domain" description="BRCT" evidence="3">
    <location>
        <begin position="106"/>
        <end position="199"/>
    </location>
</feature>
<dbReference type="Proteomes" id="UP000478008">
    <property type="component" value="Unassembled WGS sequence"/>
</dbReference>
<feature type="domain" description="BRCT" evidence="3">
    <location>
        <begin position="1"/>
        <end position="49"/>
    </location>
</feature>
<evidence type="ECO:0000313" key="5">
    <source>
        <dbReference type="Proteomes" id="UP000478008"/>
    </source>
</evidence>
<feature type="region of interest" description="Disordered" evidence="2">
    <location>
        <begin position="451"/>
        <end position="497"/>
    </location>
</feature>
<feature type="compositionally biased region" description="Polar residues" evidence="2">
    <location>
        <begin position="393"/>
        <end position="402"/>
    </location>
</feature>
<dbReference type="PROSITE" id="PS50172">
    <property type="entry name" value="BRCT"/>
    <property type="match status" value="2"/>
</dbReference>
<keyword evidence="5" id="KW-1185">Reference proteome</keyword>
<organism evidence="4 5">
    <name type="scientific">Dekkera bruxellensis</name>
    <name type="common">Brettanomyces custersii</name>
    <dbReference type="NCBI Taxonomy" id="5007"/>
    <lineage>
        <taxon>Eukaryota</taxon>
        <taxon>Fungi</taxon>
        <taxon>Dikarya</taxon>
        <taxon>Ascomycota</taxon>
        <taxon>Saccharomycotina</taxon>
        <taxon>Pichiomycetes</taxon>
        <taxon>Pichiales</taxon>
        <taxon>Pichiaceae</taxon>
        <taxon>Brettanomyces</taxon>
    </lineage>
</organism>
<feature type="compositionally biased region" description="Basic and acidic residues" evidence="2">
    <location>
        <begin position="377"/>
        <end position="392"/>
    </location>
</feature>
<feature type="region of interest" description="Disordered" evidence="2">
    <location>
        <begin position="377"/>
        <end position="421"/>
    </location>
</feature>
<evidence type="ECO:0000259" key="3">
    <source>
        <dbReference type="PROSITE" id="PS50172"/>
    </source>
</evidence>
<dbReference type="GO" id="GO:0033314">
    <property type="term" value="P:mitotic DNA replication checkpoint signaling"/>
    <property type="evidence" value="ECO:0007669"/>
    <property type="project" value="TreeGrafter"/>
</dbReference>
<evidence type="ECO:0000313" key="4">
    <source>
        <dbReference type="EMBL" id="VUG17194.1"/>
    </source>
</evidence>
<evidence type="ECO:0000256" key="2">
    <source>
        <dbReference type="SAM" id="MobiDB-lite"/>
    </source>
</evidence>
<name>A0A7D9CWB2_DEKBR</name>
<feature type="compositionally biased region" description="Basic residues" evidence="2">
    <location>
        <begin position="409"/>
        <end position="419"/>
    </location>
</feature>
<dbReference type="EMBL" id="CABFWN010000002">
    <property type="protein sequence ID" value="VUG17194.1"/>
    <property type="molecule type" value="Genomic_DNA"/>
</dbReference>
<evidence type="ECO:0000256" key="1">
    <source>
        <dbReference type="ARBA" id="ARBA00022737"/>
    </source>
</evidence>
<feature type="compositionally biased region" description="Basic and acidic residues" evidence="2">
    <location>
        <begin position="455"/>
        <end position="475"/>
    </location>
</feature>
<proteinExistence type="predicted"/>
<dbReference type="AlphaFoldDB" id="A0A7D9CWB2"/>